<reference evidence="8" key="1">
    <citation type="submission" date="2012-08" db="EMBL/GenBank/DDBJ databases">
        <title>The Genome Sequence of Wuchereria bancrofti.</title>
        <authorList>
            <person name="Nutman T.B."/>
            <person name="Fink D.L."/>
            <person name="Russ C."/>
            <person name="Young S."/>
            <person name="Zeng Q."/>
            <person name="Koehrsen M."/>
            <person name="Alvarado L."/>
            <person name="Berlin A."/>
            <person name="Chapman S.B."/>
            <person name="Chen Z."/>
            <person name="Freedman E."/>
            <person name="Gellesch M."/>
            <person name="Goldberg J."/>
            <person name="Griggs A."/>
            <person name="Gujja S."/>
            <person name="Heilman E.R."/>
            <person name="Heiman D."/>
            <person name="Hepburn T."/>
            <person name="Howarth C."/>
            <person name="Jen D."/>
            <person name="Larson L."/>
            <person name="Lewis B."/>
            <person name="Mehta T."/>
            <person name="Park D."/>
            <person name="Pearson M."/>
            <person name="Roberts A."/>
            <person name="Saif S."/>
            <person name="Shea T."/>
            <person name="Shenoy N."/>
            <person name="Sisk P."/>
            <person name="Stolte C."/>
            <person name="Sykes S."/>
            <person name="Walk T."/>
            <person name="White J."/>
            <person name="Yandava C."/>
            <person name="Haas B."/>
            <person name="Henn M.R."/>
            <person name="Nusbaum C."/>
            <person name="Birren B."/>
        </authorList>
    </citation>
    <scope>NUCLEOTIDE SEQUENCE [LARGE SCALE GENOMIC DNA]</scope>
    <source>
        <strain evidence="8">NA</strain>
    </source>
</reference>
<evidence type="ECO:0000256" key="1">
    <source>
        <dbReference type="ARBA" id="ARBA00008968"/>
    </source>
</evidence>
<comment type="caution">
    <text evidence="7">The sequence shown here is derived from an EMBL/GenBank/DDBJ whole genome shotgun (WGS) entry which is preliminary data.</text>
</comment>
<dbReference type="EMBL" id="ADBV01000388">
    <property type="protein sequence ID" value="EJW87442.1"/>
    <property type="molecule type" value="Genomic_DNA"/>
</dbReference>
<name>J9FCW4_WUCBA</name>
<dbReference type="InterPro" id="IPR043970">
    <property type="entry name" value="FUZ/MON1/HPS1_longin_3"/>
</dbReference>
<dbReference type="InterPro" id="IPR043972">
    <property type="entry name" value="FUZ/MON1/HPS1_longin_1"/>
</dbReference>
<feature type="domain" description="FUZ/MON1/HPS1 first Longin" evidence="4">
    <location>
        <begin position="337"/>
        <end position="452"/>
    </location>
</feature>
<accession>J9FCW4</accession>
<feature type="domain" description="FUZ/MON1/HPS1 third Longin" evidence="6">
    <location>
        <begin position="622"/>
        <end position="720"/>
    </location>
</feature>
<dbReference type="AlphaFoldDB" id="J9FCW4"/>
<dbReference type="Pfam" id="PF19036">
    <property type="entry name" value="Fuz_longin_1"/>
    <property type="match status" value="1"/>
</dbReference>
<evidence type="ECO:0000259" key="6">
    <source>
        <dbReference type="Pfam" id="PF19038"/>
    </source>
</evidence>
<dbReference type="Pfam" id="PF19037">
    <property type="entry name" value="Fuz_longin_2"/>
    <property type="match status" value="1"/>
</dbReference>
<dbReference type="PANTHER" id="PTHR13027">
    <property type="entry name" value="SAND PROTEIN-RELATED"/>
    <property type="match status" value="1"/>
</dbReference>
<dbReference type="InterPro" id="IPR004353">
    <property type="entry name" value="Mon1"/>
</dbReference>
<dbReference type="GO" id="GO:0035658">
    <property type="term" value="C:Mon1-Ccz1 complex"/>
    <property type="evidence" value="ECO:0007669"/>
    <property type="project" value="TreeGrafter"/>
</dbReference>
<evidence type="ECO:0000313" key="8">
    <source>
        <dbReference type="Proteomes" id="UP000004810"/>
    </source>
</evidence>
<dbReference type="PANTHER" id="PTHR13027:SF7">
    <property type="entry name" value="VACUOLAR FUSION PROTEIN MON1 HOMOLOG"/>
    <property type="match status" value="1"/>
</dbReference>
<keyword evidence="3" id="KW-0175">Coiled coil</keyword>
<dbReference type="PRINTS" id="PR01546">
    <property type="entry name" value="YEAST73DUF"/>
</dbReference>
<organism evidence="7 8">
    <name type="scientific">Wuchereria bancrofti</name>
    <dbReference type="NCBI Taxonomy" id="6293"/>
    <lineage>
        <taxon>Eukaryota</taxon>
        <taxon>Metazoa</taxon>
        <taxon>Ecdysozoa</taxon>
        <taxon>Nematoda</taxon>
        <taxon>Chromadorea</taxon>
        <taxon>Rhabditida</taxon>
        <taxon>Spirurina</taxon>
        <taxon>Spiruromorpha</taxon>
        <taxon>Filarioidea</taxon>
        <taxon>Onchocercidae</taxon>
        <taxon>Wuchereria</taxon>
    </lineage>
</organism>
<dbReference type="InterPro" id="IPR043971">
    <property type="entry name" value="FUZ/MON1/HPS1_longin_2"/>
</dbReference>
<gene>
    <name evidence="7" type="ORF">WUBG_01646</name>
</gene>
<feature type="domain" description="FUZ/MON1/HPS1 second Longin" evidence="5">
    <location>
        <begin position="493"/>
        <end position="589"/>
    </location>
</feature>
<feature type="coiled-coil region" evidence="3">
    <location>
        <begin position="222"/>
        <end position="249"/>
    </location>
</feature>
<evidence type="ECO:0000313" key="7">
    <source>
        <dbReference type="EMBL" id="EJW87442.1"/>
    </source>
</evidence>
<dbReference type="GO" id="GO:0032510">
    <property type="term" value="P:endosome to lysosome transport via multivesicular body sorting pathway"/>
    <property type="evidence" value="ECO:0007669"/>
    <property type="project" value="TreeGrafter"/>
</dbReference>
<proteinExistence type="inferred from homology"/>
<evidence type="ECO:0000256" key="3">
    <source>
        <dbReference type="SAM" id="Coils"/>
    </source>
</evidence>
<evidence type="ECO:0000256" key="2">
    <source>
        <dbReference type="RuleBase" id="RU367048"/>
    </source>
</evidence>
<evidence type="ECO:0000259" key="4">
    <source>
        <dbReference type="Pfam" id="PF19036"/>
    </source>
</evidence>
<protein>
    <recommendedName>
        <fullName evidence="2">Vacuolar fusion protein MON1 homolog</fullName>
    </recommendedName>
</protein>
<evidence type="ECO:0000259" key="5">
    <source>
        <dbReference type="Pfam" id="PF19037"/>
    </source>
</evidence>
<dbReference type="GO" id="GO:0006623">
    <property type="term" value="P:protein targeting to vacuole"/>
    <property type="evidence" value="ECO:0007669"/>
    <property type="project" value="UniProtKB-UniRule"/>
</dbReference>
<dbReference type="Pfam" id="PF19038">
    <property type="entry name" value="Fuz_longin_3"/>
    <property type="match status" value="1"/>
</dbReference>
<comment type="similarity">
    <text evidence="1 2">Belongs to the MON1/SAND family.</text>
</comment>
<sequence length="731" mass="83306">MEKAITSDGQSQTDDPQNILEMELQTTKAEALAEKEKKIAEEAAWKEMKQGFCTEIEALKIRVLELQRAKEEEQTSIAQNLELVKKILREDMNGYEDGMRFSKEMELLRMYSMMEELKCQVQSEQKRAEEAEKRLDYILGMSNANVCTHGNAHMQVAGLPSTPQNCFKVKDDEESSLCSWPSLPEFKRSFNHDSDEESSSSSVSDAFNARLINRFSVLRMKLAKTTDLLNKYEEENSLLRKEVIEKSEKIAHLMHTICDTNHSPQMSNSSAVKLDSESELTSAVPGGTNIPETNEELDVDLDKTAAGLRTVDDKPYEENKCGDETLLDELSRREFTVFVLSEVGKPIFASCGHEEQLCSLIALIQTFVMVVTSWNDSLKRIRSAHMQISFSYRSPLILCIVSRDGFQLDAQVDLVYKQMLSIICRDQLISIFQTKGPNFDLRFMLKGTDRHLNAIVCGYRNDIAVFMRSVRIFPMAFADREQFTSAIISAVKNIVYGLVVANRQLITVVRMKGITLNPCDLHLLINLIDCNPSLKNADNWIPICLPQFNDTGYLYAYVSFIWEDSSACLMLLSLERGAFETLRGVKDMIITKLCSSKLHASLKNAVENPSFFDIQTDVPSDLWHFTYKNRCSSQMCCSQHLLPFVSKGERWKLQEYYKKMFGYSMRTPNLRHLFITRPECCLLSNVTSNYELHCVLSPFVTRASAGAHVDRLLKMLKKEESKFFTTASVCF</sequence>
<dbReference type="Proteomes" id="UP000004810">
    <property type="component" value="Unassembled WGS sequence"/>
</dbReference>
<comment type="function">
    <text evidence="2">Plays an important role in membrane trafficking through the secretory apparatus.</text>
</comment>